<dbReference type="InterPro" id="IPR036942">
    <property type="entry name" value="Beta-barrel_TonB_sf"/>
</dbReference>
<keyword evidence="15" id="KW-1185">Reference proteome</keyword>
<dbReference type="AlphaFoldDB" id="A0A7K1SZQ4"/>
<evidence type="ECO:0000313" key="15">
    <source>
        <dbReference type="Proteomes" id="UP000462014"/>
    </source>
</evidence>
<keyword evidence="6 11" id="KW-0798">TonB box</keyword>
<dbReference type="NCBIfam" id="TIGR04057">
    <property type="entry name" value="SusC_RagA_signa"/>
    <property type="match status" value="1"/>
</dbReference>
<dbReference type="PANTHER" id="PTHR30069:SF29">
    <property type="entry name" value="HEMOGLOBIN AND HEMOGLOBIN-HAPTOGLOBIN-BINDING PROTEIN 1-RELATED"/>
    <property type="match status" value="1"/>
</dbReference>
<dbReference type="EMBL" id="WPIK01000011">
    <property type="protein sequence ID" value="MVN22530.1"/>
    <property type="molecule type" value="Genomic_DNA"/>
</dbReference>
<evidence type="ECO:0000256" key="1">
    <source>
        <dbReference type="ARBA" id="ARBA00004571"/>
    </source>
</evidence>
<dbReference type="InterPro" id="IPR039426">
    <property type="entry name" value="TonB-dep_rcpt-like"/>
</dbReference>
<evidence type="ECO:0000256" key="3">
    <source>
        <dbReference type="ARBA" id="ARBA00022452"/>
    </source>
</evidence>
<dbReference type="Gene3D" id="2.40.170.20">
    <property type="entry name" value="TonB-dependent receptor, beta-barrel domain"/>
    <property type="match status" value="1"/>
</dbReference>
<dbReference type="Pfam" id="PF00593">
    <property type="entry name" value="TonB_dep_Rec_b-barrel"/>
    <property type="match status" value="1"/>
</dbReference>
<evidence type="ECO:0000313" key="14">
    <source>
        <dbReference type="EMBL" id="MVN22530.1"/>
    </source>
</evidence>
<evidence type="ECO:0000256" key="2">
    <source>
        <dbReference type="ARBA" id="ARBA00022448"/>
    </source>
</evidence>
<gene>
    <name evidence="14" type="ORF">GO621_13410</name>
</gene>
<keyword evidence="9 10" id="KW-0998">Cell outer membrane</keyword>
<reference evidence="14 15" key="1">
    <citation type="submission" date="2019-12" db="EMBL/GenBank/DDBJ databases">
        <title>Mucilaginibacter sp. HMF7410 genome sequencing and assembly.</title>
        <authorList>
            <person name="Kang H."/>
            <person name="Cha I."/>
            <person name="Kim H."/>
            <person name="Joh K."/>
        </authorList>
    </citation>
    <scope>NUCLEOTIDE SEQUENCE [LARGE SCALE GENOMIC DNA]</scope>
    <source>
        <strain evidence="14 15">HMF7410</strain>
    </source>
</reference>
<dbReference type="InterPro" id="IPR012910">
    <property type="entry name" value="Plug_dom"/>
</dbReference>
<evidence type="ECO:0000256" key="9">
    <source>
        <dbReference type="ARBA" id="ARBA00023237"/>
    </source>
</evidence>
<evidence type="ECO:0000256" key="7">
    <source>
        <dbReference type="ARBA" id="ARBA00023136"/>
    </source>
</evidence>
<evidence type="ECO:0000256" key="11">
    <source>
        <dbReference type="RuleBase" id="RU003357"/>
    </source>
</evidence>
<evidence type="ECO:0000256" key="4">
    <source>
        <dbReference type="ARBA" id="ARBA00022692"/>
    </source>
</evidence>
<dbReference type="Gene3D" id="2.170.130.10">
    <property type="entry name" value="TonB-dependent receptor, plug domain"/>
    <property type="match status" value="1"/>
</dbReference>
<dbReference type="Proteomes" id="UP000462014">
    <property type="component" value="Unassembled WGS sequence"/>
</dbReference>
<dbReference type="SUPFAM" id="SSF56935">
    <property type="entry name" value="Porins"/>
    <property type="match status" value="1"/>
</dbReference>
<keyword evidence="4 10" id="KW-0812">Transmembrane</keyword>
<dbReference type="InterPro" id="IPR023996">
    <property type="entry name" value="TonB-dep_OMP_SusC/RagA"/>
</dbReference>
<keyword evidence="2 10" id="KW-0813">Transport</keyword>
<sequence>MISFIGYISKNVVVGNNTTLNVQLGPGSNALTEVVVVGYGTQKRSDVTGAISSISGADLAQVPASPNVIDQLKGRIAGLDITSNSTTPGATGQIRLRGERSFASTQGNADSQNQPLFVIDGVPFIGGSFNDINQDDIASIDVLKDASATAIYGSRASGGVIIITTKRGKAGRTQVTYSANYGTSKITTEYPFMNGTQYAALKEQSIVGNPSQTTAYPFTSAELAGLANGTSTDWQKFLYRRGFITDNQLSISGGDEKTQFAISGGYHYEKGIQYTQNFDRGSLRANLDHTISKTFKVGLSSFQSLEHTNGVSGLLYNAASLSPLTSAYNADGSVNLLPMVGSVDATKVNPLTLQNNQYIQALNRRIYSNNLIYGEANIFDGFKYHLNASLAYGQNQGNNYSPVGTIQNTNTSNAATSESVSNSENYTWLLENIITYDKTFNQKHHITFTGLYSTEKDHSQNTGISGLGLPADYLQSYNLFYANSVSVSNSQFGYSERGLISYMARAFYGFNDKYLLTATVRRDGSSVLAAGHQYLTYPAFALGWNIAHEDFMKKLTFVNNLKLRAGYGTTADQNVAPYTILGNLSSNAYNFGTSGQNGYLVTNLPNPNLKFEHTNNIDLGLDFGVLNNRITGTVDVYSQRTYDVLQSEALPASNGAQVTTVNAGSSKGKGLEIALSSVNIKGTNGGFNWTTNFNIAFNRNAITALHDNLQQDISNGWFVGQPFNVIYDYKKIGIWQQNEAVLAASYGSRPGQIKIQDVNNDGKIDANDRQILGTYQPQFTSGLTNTFSFKGVDLSFVAFARMGQKVAVTGITADATGSAYPFFNQGRVNQINVNYWTPTNPTNDYPQPDASSSSVVNGSTLQYRDGSFIKMRSINLGYTIPTKYIKGAFSSLRIYATCNNPFIVYSPLVKSGLGIDPEGNGYGNQLAGASGFSANALGRAITVGLANPPARTYSIGVNARF</sequence>
<comment type="caution">
    <text evidence="14">The sequence shown here is derived from an EMBL/GenBank/DDBJ whole genome shotgun (WGS) entry which is preliminary data.</text>
</comment>
<dbReference type="GO" id="GO:0015344">
    <property type="term" value="F:siderophore uptake transmembrane transporter activity"/>
    <property type="evidence" value="ECO:0007669"/>
    <property type="project" value="TreeGrafter"/>
</dbReference>
<dbReference type="InterPro" id="IPR037066">
    <property type="entry name" value="Plug_dom_sf"/>
</dbReference>
<proteinExistence type="inferred from homology"/>
<keyword evidence="5" id="KW-0732">Signal</keyword>
<protein>
    <submittedName>
        <fullName evidence="14">SusC/RagA family TonB-linked outer membrane protein</fullName>
    </submittedName>
</protein>
<keyword evidence="3 10" id="KW-1134">Transmembrane beta strand</keyword>
<comment type="subcellular location">
    <subcellularLocation>
        <location evidence="1 10">Cell outer membrane</location>
        <topology evidence="1 10">Multi-pass membrane protein</topology>
    </subcellularLocation>
</comment>
<organism evidence="14 15">
    <name type="scientific">Mucilaginibacter arboris</name>
    <dbReference type="NCBI Taxonomy" id="2682090"/>
    <lineage>
        <taxon>Bacteria</taxon>
        <taxon>Pseudomonadati</taxon>
        <taxon>Bacteroidota</taxon>
        <taxon>Sphingobacteriia</taxon>
        <taxon>Sphingobacteriales</taxon>
        <taxon>Sphingobacteriaceae</taxon>
        <taxon>Mucilaginibacter</taxon>
    </lineage>
</organism>
<keyword evidence="8" id="KW-0675">Receptor</keyword>
<accession>A0A7K1SZQ4</accession>
<evidence type="ECO:0000259" key="12">
    <source>
        <dbReference type="Pfam" id="PF00593"/>
    </source>
</evidence>
<dbReference type="GO" id="GO:0009279">
    <property type="term" value="C:cell outer membrane"/>
    <property type="evidence" value="ECO:0007669"/>
    <property type="project" value="UniProtKB-SubCell"/>
</dbReference>
<evidence type="ECO:0000256" key="8">
    <source>
        <dbReference type="ARBA" id="ARBA00023170"/>
    </source>
</evidence>
<name>A0A7K1SZQ4_9SPHI</name>
<keyword evidence="7 10" id="KW-0472">Membrane</keyword>
<dbReference type="NCBIfam" id="TIGR04056">
    <property type="entry name" value="OMP_RagA_SusC"/>
    <property type="match status" value="1"/>
</dbReference>
<comment type="similarity">
    <text evidence="10 11">Belongs to the TonB-dependent receptor family.</text>
</comment>
<dbReference type="InterPro" id="IPR023997">
    <property type="entry name" value="TonB-dep_OMP_SusC/RagA_CS"/>
</dbReference>
<dbReference type="InterPro" id="IPR000531">
    <property type="entry name" value="Beta-barrel_TonB"/>
</dbReference>
<evidence type="ECO:0000259" key="13">
    <source>
        <dbReference type="Pfam" id="PF07715"/>
    </source>
</evidence>
<evidence type="ECO:0000256" key="6">
    <source>
        <dbReference type="ARBA" id="ARBA00023077"/>
    </source>
</evidence>
<dbReference type="PROSITE" id="PS52016">
    <property type="entry name" value="TONB_DEPENDENT_REC_3"/>
    <property type="match status" value="1"/>
</dbReference>
<dbReference type="PANTHER" id="PTHR30069">
    <property type="entry name" value="TONB-DEPENDENT OUTER MEMBRANE RECEPTOR"/>
    <property type="match status" value="1"/>
</dbReference>
<dbReference type="Pfam" id="PF07715">
    <property type="entry name" value="Plug"/>
    <property type="match status" value="1"/>
</dbReference>
<feature type="domain" description="TonB-dependent receptor-like beta-barrel" evidence="12">
    <location>
        <begin position="354"/>
        <end position="726"/>
    </location>
</feature>
<feature type="domain" description="TonB-dependent receptor plug" evidence="13">
    <location>
        <begin position="44"/>
        <end position="160"/>
    </location>
</feature>
<evidence type="ECO:0000256" key="10">
    <source>
        <dbReference type="PROSITE-ProRule" id="PRU01360"/>
    </source>
</evidence>
<evidence type="ECO:0000256" key="5">
    <source>
        <dbReference type="ARBA" id="ARBA00022729"/>
    </source>
</evidence>
<dbReference type="GO" id="GO:0044718">
    <property type="term" value="P:siderophore transmembrane transport"/>
    <property type="evidence" value="ECO:0007669"/>
    <property type="project" value="TreeGrafter"/>
</dbReference>